<keyword evidence="4 6" id="KW-0808">Transferase</keyword>
<dbReference type="KEGG" id="aft:BBF96_14100"/>
<dbReference type="Gene3D" id="3.30.950.10">
    <property type="entry name" value="Methyltransferase, Cobalt-precorrin-4 Transmethylase, Domain 2"/>
    <property type="match status" value="1"/>
</dbReference>
<evidence type="ECO:0000256" key="2">
    <source>
        <dbReference type="ARBA" id="ARBA00022552"/>
    </source>
</evidence>
<dbReference type="NCBIfam" id="TIGR00096">
    <property type="entry name" value="16S rRNA (cytidine(1402)-2'-O)-methyltransferase"/>
    <property type="match status" value="1"/>
</dbReference>
<dbReference type="AlphaFoldDB" id="A0A3Q9HS03"/>
<evidence type="ECO:0000259" key="7">
    <source>
        <dbReference type="Pfam" id="PF00590"/>
    </source>
</evidence>
<dbReference type="OrthoDB" id="9809084at2"/>
<evidence type="ECO:0000256" key="4">
    <source>
        <dbReference type="ARBA" id="ARBA00022679"/>
    </source>
</evidence>
<dbReference type="PANTHER" id="PTHR46111:SF1">
    <property type="entry name" value="RIBOSOMAL RNA SMALL SUBUNIT METHYLTRANSFERASE I"/>
    <property type="match status" value="1"/>
</dbReference>
<name>A0A3Q9HS03_9FIRM</name>
<dbReference type="PIRSF" id="PIRSF005917">
    <property type="entry name" value="MTase_YraL"/>
    <property type="match status" value="1"/>
</dbReference>
<evidence type="ECO:0000256" key="6">
    <source>
        <dbReference type="HAMAP-Rule" id="MF_01877"/>
    </source>
</evidence>
<dbReference type="GO" id="GO:0005737">
    <property type="term" value="C:cytoplasm"/>
    <property type="evidence" value="ECO:0007669"/>
    <property type="project" value="UniProtKB-SubCell"/>
</dbReference>
<comment type="similarity">
    <text evidence="6">Belongs to the methyltransferase superfamily. RsmI family.</text>
</comment>
<dbReference type="InterPro" id="IPR000878">
    <property type="entry name" value="4pyrrol_Mease"/>
</dbReference>
<dbReference type="FunFam" id="3.30.950.10:FF:000002">
    <property type="entry name" value="Ribosomal RNA small subunit methyltransferase I"/>
    <property type="match status" value="1"/>
</dbReference>
<evidence type="ECO:0000256" key="1">
    <source>
        <dbReference type="ARBA" id="ARBA00022490"/>
    </source>
</evidence>
<dbReference type="EMBL" id="CP016379">
    <property type="protein sequence ID" value="AZR74420.1"/>
    <property type="molecule type" value="Genomic_DNA"/>
</dbReference>
<gene>
    <name evidence="6" type="primary">rsmI</name>
    <name evidence="8" type="ORF">BBF96_14100</name>
</gene>
<evidence type="ECO:0000256" key="3">
    <source>
        <dbReference type="ARBA" id="ARBA00022603"/>
    </source>
</evidence>
<protein>
    <recommendedName>
        <fullName evidence="6">Ribosomal RNA small subunit methyltransferase I</fullName>
        <ecNumber evidence="6">2.1.1.198</ecNumber>
    </recommendedName>
    <alternativeName>
        <fullName evidence="6">16S rRNA 2'-O-ribose C1402 methyltransferase</fullName>
    </alternativeName>
    <alternativeName>
        <fullName evidence="6">rRNA (cytidine-2'-O-)-methyltransferase RsmI</fullName>
    </alternativeName>
</protein>
<evidence type="ECO:0000256" key="5">
    <source>
        <dbReference type="ARBA" id="ARBA00022691"/>
    </source>
</evidence>
<organism evidence="8 9">
    <name type="scientific">Anoxybacter fermentans</name>
    <dbReference type="NCBI Taxonomy" id="1323375"/>
    <lineage>
        <taxon>Bacteria</taxon>
        <taxon>Bacillati</taxon>
        <taxon>Bacillota</taxon>
        <taxon>Clostridia</taxon>
        <taxon>Halanaerobiales</taxon>
        <taxon>Anoxybacter</taxon>
    </lineage>
</organism>
<dbReference type="InterPro" id="IPR035996">
    <property type="entry name" value="4pyrrol_Methylase_sf"/>
</dbReference>
<dbReference type="GO" id="GO:0070677">
    <property type="term" value="F:rRNA (cytosine-2'-O-)-methyltransferase activity"/>
    <property type="evidence" value="ECO:0007669"/>
    <property type="project" value="UniProtKB-UniRule"/>
</dbReference>
<keyword evidence="1 6" id="KW-0963">Cytoplasm</keyword>
<evidence type="ECO:0000313" key="9">
    <source>
        <dbReference type="Proteomes" id="UP000267250"/>
    </source>
</evidence>
<accession>A0A3Q9HS03</accession>
<dbReference type="Proteomes" id="UP000267250">
    <property type="component" value="Chromosome"/>
</dbReference>
<dbReference type="InterPro" id="IPR014776">
    <property type="entry name" value="4pyrrole_Mease_sub2"/>
</dbReference>
<dbReference type="HAMAP" id="MF_01877">
    <property type="entry name" value="16SrRNA_methyltr_I"/>
    <property type="match status" value="1"/>
</dbReference>
<comment type="function">
    <text evidence="6">Catalyzes the 2'-O-methylation of the ribose of cytidine 1402 (C1402) in 16S rRNA.</text>
</comment>
<comment type="catalytic activity">
    <reaction evidence="6">
        <text>cytidine(1402) in 16S rRNA + S-adenosyl-L-methionine = 2'-O-methylcytidine(1402) in 16S rRNA + S-adenosyl-L-homocysteine + H(+)</text>
        <dbReference type="Rhea" id="RHEA:42924"/>
        <dbReference type="Rhea" id="RHEA-COMP:10285"/>
        <dbReference type="Rhea" id="RHEA-COMP:10286"/>
        <dbReference type="ChEBI" id="CHEBI:15378"/>
        <dbReference type="ChEBI" id="CHEBI:57856"/>
        <dbReference type="ChEBI" id="CHEBI:59789"/>
        <dbReference type="ChEBI" id="CHEBI:74495"/>
        <dbReference type="ChEBI" id="CHEBI:82748"/>
        <dbReference type="EC" id="2.1.1.198"/>
    </reaction>
</comment>
<dbReference type="InterPro" id="IPR014777">
    <property type="entry name" value="4pyrrole_Mease_sub1"/>
</dbReference>
<dbReference type="PANTHER" id="PTHR46111">
    <property type="entry name" value="RIBOSOMAL RNA SMALL SUBUNIT METHYLTRANSFERASE I"/>
    <property type="match status" value="1"/>
</dbReference>
<keyword evidence="9" id="KW-1185">Reference proteome</keyword>
<reference evidence="8 9" key="1">
    <citation type="submission" date="2016-07" db="EMBL/GenBank/DDBJ databases">
        <title>Genome and transcriptome analysis of iron-reducing fermentative bacteria Anoxybacter fermentans.</title>
        <authorList>
            <person name="Zeng X."/>
            <person name="Shao Z."/>
        </authorList>
    </citation>
    <scope>NUCLEOTIDE SEQUENCE [LARGE SCALE GENOMIC DNA]</scope>
    <source>
        <strain evidence="8 9">DY22613</strain>
    </source>
</reference>
<dbReference type="InterPro" id="IPR008189">
    <property type="entry name" value="rRNA_ssu_MeTfrase_I"/>
</dbReference>
<sequence length="294" mass="33262">MEREVGVLNGKLYLVGTPIGNLEDITYRAVRILREVDLIAAEDTRHTRKLLEYFDIKTPTTSYHEHNEIKKGPQLIEKILKGSSIALVTDAGMPGISDPGYRLVLMAWEANVEVIPIPGPTALITALVTSGLETDRFTFEGFLPRKKNQRKKKLQELIKEPRTMVFYEAPHRLIETLEDLKEVMGESRMVMVARELTKKHEEKVRGTVKEVLAKFKQDSPKGEIVLVVAGSNLAELKEETMGWEGMSVLEHLKVLMDAGLTKKQAIKKVACERNLPKSEVYQIAIKIDVNEFKK</sequence>
<dbReference type="EC" id="2.1.1.198" evidence="6"/>
<keyword evidence="2 6" id="KW-0698">rRNA processing</keyword>
<evidence type="ECO:0000313" key="8">
    <source>
        <dbReference type="EMBL" id="AZR74420.1"/>
    </source>
</evidence>
<dbReference type="SUPFAM" id="SSF53790">
    <property type="entry name" value="Tetrapyrrole methylase"/>
    <property type="match status" value="1"/>
</dbReference>
<comment type="subcellular location">
    <subcellularLocation>
        <location evidence="6">Cytoplasm</location>
    </subcellularLocation>
</comment>
<feature type="domain" description="Tetrapyrrole methylase" evidence="7">
    <location>
        <begin position="11"/>
        <end position="211"/>
    </location>
</feature>
<dbReference type="FunFam" id="3.40.1010.10:FF:000002">
    <property type="entry name" value="Ribosomal RNA small subunit methyltransferase I"/>
    <property type="match status" value="1"/>
</dbReference>
<dbReference type="Gene3D" id="3.40.1010.10">
    <property type="entry name" value="Cobalt-precorrin-4 Transmethylase, Domain 1"/>
    <property type="match status" value="1"/>
</dbReference>
<dbReference type="Pfam" id="PF00590">
    <property type="entry name" value="TP_methylase"/>
    <property type="match status" value="1"/>
</dbReference>
<proteinExistence type="inferred from homology"/>
<keyword evidence="3 6" id="KW-0489">Methyltransferase</keyword>
<keyword evidence="5 6" id="KW-0949">S-adenosyl-L-methionine</keyword>
<dbReference type="CDD" id="cd11648">
    <property type="entry name" value="RsmI"/>
    <property type="match status" value="1"/>
</dbReference>